<protein>
    <recommendedName>
        <fullName evidence="4">NmrA-like domain-containing protein</fullName>
    </recommendedName>
</protein>
<dbReference type="GO" id="GO:0016491">
    <property type="term" value="F:oxidoreductase activity"/>
    <property type="evidence" value="ECO:0007669"/>
    <property type="project" value="UniProtKB-KW"/>
</dbReference>
<dbReference type="PANTHER" id="PTHR47706">
    <property type="entry name" value="NMRA-LIKE FAMILY PROTEIN"/>
    <property type="match status" value="1"/>
</dbReference>
<dbReference type="InterPro" id="IPR008030">
    <property type="entry name" value="NmrA-like"/>
</dbReference>
<evidence type="ECO:0000256" key="3">
    <source>
        <dbReference type="ARBA" id="ARBA00023002"/>
    </source>
</evidence>
<evidence type="ECO:0000313" key="6">
    <source>
        <dbReference type="Proteomes" id="UP001303889"/>
    </source>
</evidence>
<evidence type="ECO:0000256" key="2">
    <source>
        <dbReference type="ARBA" id="ARBA00022857"/>
    </source>
</evidence>
<evidence type="ECO:0000259" key="4">
    <source>
        <dbReference type="Pfam" id="PF05368"/>
    </source>
</evidence>
<dbReference type="InterPro" id="IPR051609">
    <property type="entry name" value="NmrA/Isoflavone_reductase-like"/>
</dbReference>
<sequence length="335" mass="36916">MVKIAVVGPGRTSTLSTEVAREVIDGLVATGKHEILLFSRRDATPEVAVPGTAWVKVPDYQDKPKLVEALKGVHTVLSFVVAHQDIGNVTQTALIDAAIEAGVKRIAPSEWAVADFAHLPWYHGKLAIRDYLAEKNKDNKVIEYTLFQPGWFLNYLAGTRQTAKHVHPSAIALLDHETLTGRVGAGHRDRRTTYTAIADFVNIVVKAIDYEGEWPAVGGINGHTLSFAEELAIGEKVRGKPYEIEEPNIDDLKAGIVNVKRLPLLTHPSLAQEDKVTFSKQILSGVVLHHGEGHAEGSDEWNRIFPDYKFTSAEEFLTQTFWDCVRGSAQVVDNT</sequence>
<dbReference type="Pfam" id="PF05368">
    <property type="entry name" value="NmrA"/>
    <property type="match status" value="1"/>
</dbReference>
<reference evidence="5" key="1">
    <citation type="journal article" date="2023" name="Mol. Phylogenet. Evol.">
        <title>Genome-scale phylogeny and comparative genomics of the fungal order Sordariales.</title>
        <authorList>
            <person name="Hensen N."/>
            <person name="Bonometti L."/>
            <person name="Westerberg I."/>
            <person name="Brannstrom I.O."/>
            <person name="Guillou S."/>
            <person name="Cros-Aarteil S."/>
            <person name="Calhoun S."/>
            <person name="Haridas S."/>
            <person name="Kuo A."/>
            <person name="Mondo S."/>
            <person name="Pangilinan J."/>
            <person name="Riley R."/>
            <person name="LaButti K."/>
            <person name="Andreopoulos B."/>
            <person name="Lipzen A."/>
            <person name="Chen C."/>
            <person name="Yan M."/>
            <person name="Daum C."/>
            <person name="Ng V."/>
            <person name="Clum A."/>
            <person name="Steindorff A."/>
            <person name="Ohm R.A."/>
            <person name="Martin F."/>
            <person name="Silar P."/>
            <person name="Natvig D.O."/>
            <person name="Lalanne C."/>
            <person name="Gautier V."/>
            <person name="Ament-Velasquez S.L."/>
            <person name="Kruys A."/>
            <person name="Hutchinson M.I."/>
            <person name="Powell A.J."/>
            <person name="Barry K."/>
            <person name="Miller A.N."/>
            <person name="Grigoriev I.V."/>
            <person name="Debuchy R."/>
            <person name="Gladieux P."/>
            <person name="Hiltunen Thoren M."/>
            <person name="Johannesson H."/>
        </authorList>
    </citation>
    <scope>NUCLEOTIDE SEQUENCE</scope>
    <source>
        <strain evidence="5">CBS 103.79</strain>
    </source>
</reference>
<keyword evidence="6" id="KW-1185">Reference proteome</keyword>
<reference evidence="5" key="2">
    <citation type="submission" date="2023-05" db="EMBL/GenBank/DDBJ databases">
        <authorList>
            <consortium name="Lawrence Berkeley National Laboratory"/>
            <person name="Steindorff A."/>
            <person name="Hensen N."/>
            <person name="Bonometti L."/>
            <person name="Westerberg I."/>
            <person name="Brannstrom I.O."/>
            <person name="Guillou S."/>
            <person name="Cros-Aarteil S."/>
            <person name="Calhoun S."/>
            <person name="Haridas S."/>
            <person name="Kuo A."/>
            <person name="Mondo S."/>
            <person name="Pangilinan J."/>
            <person name="Riley R."/>
            <person name="Labutti K."/>
            <person name="Andreopoulos B."/>
            <person name="Lipzen A."/>
            <person name="Chen C."/>
            <person name="Yanf M."/>
            <person name="Daum C."/>
            <person name="Ng V."/>
            <person name="Clum A."/>
            <person name="Ohm R."/>
            <person name="Martin F."/>
            <person name="Silar P."/>
            <person name="Natvig D."/>
            <person name="Lalanne C."/>
            <person name="Gautier V."/>
            <person name="Ament-Velasquez S.L."/>
            <person name="Kruys A."/>
            <person name="Hutchinson M.I."/>
            <person name="Powell A.J."/>
            <person name="Barry K."/>
            <person name="Miller A.N."/>
            <person name="Grigoriev I.V."/>
            <person name="Debuchy R."/>
            <person name="Gladieux P."/>
            <person name="Thoren M.H."/>
            <person name="Johannesson H."/>
        </authorList>
    </citation>
    <scope>NUCLEOTIDE SEQUENCE</scope>
    <source>
        <strain evidence="5">CBS 103.79</strain>
    </source>
</reference>
<proteinExistence type="inferred from homology"/>
<dbReference type="InterPro" id="IPR036291">
    <property type="entry name" value="NAD(P)-bd_dom_sf"/>
</dbReference>
<dbReference type="Proteomes" id="UP001303889">
    <property type="component" value="Unassembled WGS sequence"/>
</dbReference>
<feature type="domain" description="NmrA-like" evidence="4">
    <location>
        <begin position="48"/>
        <end position="260"/>
    </location>
</feature>
<keyword evidence="2" id="KW-0521">NADP</keyword>
<evidence type="ECO:0000313" key="5">
    <source>
        <dbReference type="EMBL" id="KAK3896420.1"/>
    </source>
</evidence>
<comment type="caution">
    <text evidence="5">The sequence shown here is derived from an EMBL/GenBank/DDBJ whole genome shotgun (WGS) entry which is preliminary data.</text>
</comment>
<dbReference type="SUPFAM" id="SSF51735">
    <property type="entry name" value="NAD(P)-binding Rossmann-fold domains"/>
    <property type="match status" value="1"/>
</dbReference>
<dbReference type="Gene3D" id="3.90.25.10">
    <property type="entry name" value="UDP-galactose 4-epimerase, domain 1"/>
    <property type="match status" value="1"/>
</dbReference>
<evidence type="ECO:0000256" key="1">
    <source>
        <dbReference type="ARBA" id="ARBA00005725"/>
    </source>
</evidence>
<name>A0AAN6RMH4_9PEZI</name>
<keyword evidence="3" id="KW-0560">Oxidoreductase</keyword>
<dbReference type="EMBL" id="MU856673">
    <property type="protein sequence ID" value="KAK3896420.1"/>
    <property type="molecule type" value="Genomic_DNA"/>
</dbReference>
<dbReference type="AlphaFoldDB" id="A0AAN6RMH4"/>
<organism evidence="5 6">
    <name type="scientific">Staphylotrichum tortipilum</name>
    <dbReference type="NCBI Taxonomy" id="2831512"/>
    <lineage>
        <taxon>Eukaryota</taxon>
        <taxon>Fungi</taxon>
        <taxon>Dikarya</taxon>
        <taxon>Ascomycota</taxon>
        <taxon>Pezizomycotina</taxon>
        <taxon>Sordariomycetes</taxon>
        <taxon>Sordariomycetidae</taxon>
        <taxon>Sordariales</taxon>
        <taxon>Chaetomiaceae</taxon>
        <taxon>Staphylotrichum</taxon>
    </lineage>
</organism>
<accession>A0AAN6RMH4</accession>
<dbReference type="Gene3D" id="3.40.50.720">
    <property type="entry name" value="NAD(P)-binding Rossmann-like Domain"/>
    <property type="match status" value="1"/>
</dbReference>
<gene>
    <name evidence="5" type="ORF">C8A05DRAFT_48483</name>
</gene>
<dbReference type="PANTHER" id="PTHR47706:SF4">
    <property type="entry name" value="NMRA-LIKE DOMAIN-CONTAINING PROTEIN"/>
    <property type="match status" value="1"/>
</dbReference>
<comment type="similarity">
    <text evidence="1">Belongs to the NmrA-type oxidoreductase family. Isoflavone reductase subfamily.</text>
</comment>